<sequence>MKHTWQLWQEQELLRHIQASCGRLLLGLCGALLPAVPVGLLAGRTRRGNAILSPFLYLFYSLPKIIFLPLILMAMGLGNAPKIFLISCTVFFHIAIVIRDAARAIDPMQVAILRSLGATPGQTFRHLLWPACLPAILTALRTGLGIALALLFITETFASYSGLGYFIMNAMETRNYEDMYAAIITLGLLGIGFYILLDRIERKACPWK</sequence>
<reference evidence="10 12" key="3">
    <citation type="submission" date="2011-04" db="EMBL/GenBank/DDBJ databases">
        <authorList>
            <person name="Harkins D.M."/>
            <person name="Madupu R."/>
            <person name="Durkin A.S."/>
            <person name="Torralba M."/>
            <person name="Methe B."/>
            <person name="Sutton G.G."/>
            <person name="Nelson K.E."/>
        </authorList>
    </citation>
    <scope>NUCLEOTIDE SEQUENCE [LARGE SCALE GENOMIC DNA]</scope>
    <source>
        <strain evidence="10 12">UPII 199-6</strain>
    </source>
</reference>
<dbReference type="AlphaFoldDB" id="D3LVD7"/>
<dbReference type="OrthoDB" id="9804353at2"/>
<dbReference type="eggNOG" id="COG0600">
    <property type="taxonomic scope" value="Bacteria"/>
</dbReference>
<dbReference type="Proteomes" id="UP000004018">
    <property type="component" value="Unassembled WGS sequence"/>
</dbReference>
<keyword evidence="5 7" id="KW-1133">Transmembrane helix</keyword>
<proteinExistence type="inferred from homology"/>
<organism evidence="9 11">
    <name type="scientific">Megasphaera lornae</name>
    <dbReference type="NCBI Taxonomy" id="1000568"/>
    <lineage>
        <taxon>Bacteria</taxon>
        <taxon>Bacillati</taxon>
        <taxon>Bacillota</taxon>
        <taxon>Negativicutes</taxon>
        <taxon>Veillonellales</taxon>
        <taxon>Veillonellaceae</taxon>
        <taxon>Megasphaera</taxon>
    </lineage>
</organism>
<feature type="domain" description="ABC transmembrane type-1" evidence="8">
    <location>
        <begin position="17"/>
        <end position="197"/>
    </location>
</feature>
<keyword evidence="6 7" id="KW-0472">Membrane</keyword>
<name>D3LVD7_9FIRM</name>
<evidence type="ECO:0000256" key="7">
    <source>
        <dbReference type="RuleBase" id="RU363032"/>
    </source>
</evidence>
<evidence type="ECO:0000256" key="1">
    <source>
        <dbReference type="ARBA" id="ARBA00004651"/>
    </source>
</evidence>
<dbReference type="GO" id="GO:0055085">
    <property type="term" value="P:transmembrane transport"/>
    <property type="evidence" value="ECO:0007669"/>
    <property type="project" value="InterPro"/>
</dbReference>
<keyword evidence="2 7" id="KW-0813">Transport</keyword>
<dbReference type="Proteomes" id="UP000003242">
    <property type="component" value="Unassembled WGS sequence"/>
</dbReference>
<keyword evidence="3" id="KW-1003">Cell membrane</keyword>
<accession>D3LVD7</accession>
<feature type="transmembrane region" description="Helical" evidence="7">
    <location>
        <begin position="24"/>
        <end position="43"/>
    </location>
</feature>
<evidence type="ECO:0000256" key="4">
    <source>
        <dbReference type="ARBA" id="ARBA00022692"/>
    </source>
</evidence>
<feature type="transmembrane region" description="Helical" evidence="7">
    <location>
        <begin position="83"/>
        <end position="102"/>
    </location>
</feature>
<dbReference type="GO" id="GO:0005886">
    <property type="term" value="C:plasma membrane"/>
    <property type="evidence" value="ECO:0007669"/>
    <property type="project" value="UniProtKB-SubCell"/>
</dbReference>
<comment type="caution">
    <text evidence="9">The sequence shown here is derived from an EMBL/GenBank/DDBJ whole genome shotgun (WGS) entry which is preliminary data.</text>
</comment>
<reference evidence="9" key="2">
    <citation type="submission" date="2009-12" db="EMBL/GenBank/DDBJ databases">
        <authorList>
            <person name="Madupu R."/>
            <person name="Durkin A.S."/>
            <person name="Torralba M."/>
            <person name="Methe B."/>
            <person name="Sutton G.G."/>
            <person name="Strausberg R.L."/>
            <person name="Nelson K.E."/>
        </authorList>
    </citation>
    <scope>NUCLEOTIDE SEQUENCE</scope>
    <source>
        <strain evidence="9">28L</strain>
    </source>
</reference>
<dbReference type="SUPFAM" id="SSF161098">
    <property type="entry name" value="MetI-like"/>
    <property type="match status" value="1"/>
</dbReference>
<dbReference type="Pfam" id="PF00528">
    <property type="entry name" value="BPD_transp_1"/>
    <property type="match status" value="1"/>
</dbReference>
<gene>
    <name evidence="9" type="ORF">HMPREF0889_0261</name>
    <name evidence="10" type="ORF">HMPREF1039_0322</name>
</gene>
<evidence type="ECO:0000313" key="9">
    <source>
        <dbReference type="EMBL" id="EFD93864.1"/>
    </source>
</evidence>
<evidence type="ECO:0000256" key="2">
    <source>
        <dbReference type="ARBA" id="ARBA00022448"/>
    </source>
</evidence>
<feature type="transmembrane region" description="Helical" evidence="7">
    <location>
        <begin position="55"/>
        <end position="77"/>
    </location>
</feature>
<comment type="similarity">
    <text evidence="7">Belongs to the binding-protein-dependent transport system permease family.</text>
</comment>
<dbReference type="InterPro" id="IPR000515">
    <property type="entry name" value="MetI-like"/>
</dbReference>
<evidence type="ECO:0000313" key="11">
    <source>
        <dbReference type="Proteomes" id="UP000003242"/>
    </source>
</evidence>
<comment type="subcellular location">
    <subcellularLocation>
        <location evidence="1 7">Cell membrane</location>
        <topology evidence="1 7">Multi-pass membrane protein</topology>
    </subcellularLocation>
</comment>
<dbReference type="Gene3D" id="1.10.3720.10">
    <property type="entry name" value="MetI-like"/>
    <property type="match status" value="1"/>
</dbReference>
<dbReference type="STRING" id="699218.HMPREF0889_0261"/>
<evidence type="ECO:0000256" key="6">
    <source>
        <dbReference type="ARBA" id="ARBA00023136"/>
    </source>
</evidence>
<dbReference type="EMBL" id="AFIJ01000032">
    <property type="protein sequence ID" value="EGL39874.1"/>
    <property type="molecule type" value="Genomic_DNA"/>
</dbReference>
<protein>
    <submittedName>
        <fullName evidence="9">ABC transporter, permease protein</fullName>
    </submittedName>
</protein>
<evidence type="ECO:0000259" key="8">
    <source>
        <dbReference type="PROSITE" id="PS50928"/>
    </source>
</evidence>
<feature type="transmembrane region" description="Helical" evidence="7">
    <location>
        <begin position="146"/>
        <end position="167"/>
    </location>
</feature>
<keyword evidence="12" id="KW-1185">Reference proteome</keyword>
<evidence type="ECO:0000256" key="5">
    <source>
        <dbReference type="ARBA" id="ARBA00022989"/>
    </source>
</evidence>
<evidence type="ECO:0000313" key="10">
    <source>
        <dbReference type="EMBL" id="EGL39874.1"/>
    </source>
</evidence>
<reference evidence="11" key="1">
    <citation type="submission" date="2009-12" db="EMBL/GenBank/DDBJ databases">
        <title>Sequence of Clostridiales genomosp. BVAB3 str. UPII9-5.</title>
        <authorList>
            <person name="Madupu R."/>
            <person name="Durkin A.S."/>
            <person name="Torralba M."/>
            <person name="Methe B."/>
            <person name="Sutton G.G."/>
            <person name="Strausberg R.L."/>
            <person name="Nelson K.E."/>
        </authorList>
    </citation>
    <scope>NUCLEOTIDE SEQUENCE [LARGE SCALE GENOMIC DNA]</scope>
    <source>
        <strain evidence="11">28L</strain>
    </source>
</reference>
<evidence type="ECO:0000256" key="3">
    <source>
        <dbReference type="ARBA" id="ARBA00022475"/>
    </source>
</evidence>
<dbReference type="PANTHER" id="PTHR30151:SF0">
    <property type="entry name" value="ABC TRANSPORTER PERMEASE PROTEIN MJ0413-RELATED"/>
    <property type="match status" value="1"/>
</dbReference>
<evidence type="ECO:0000313" key="12">
    <source>
        <dbReference type="Proteomes" id="UP000004018"/>
    </source>
</evidence>
<dbReference type="InterPro" id="IPR035906">
    <property type="entry name" value="MetI-like_sf"/>
</dbReference>
<dbReference type="PROSITE" id="PS50928">
    <property type="entry name" value="ABC_TM1"/>
    <property type="match status" value="1"/>
</dbReference>
<keyword evidence="4 7" id="KW-0812">Transmembrane</keyword>
<dbReference type="RefSeq" id="WP_007391246.1">
    <property type="nucleotide sequence ID" value="NZ_ADGP01000020.1"/>
</dbReference>
<feature type="transmembrane region" description="Helical" evidence="7">
    <location>
        <begin position="179"/>
        <end position="197"/>
    </location>
</feature>
<dbReference type="PANTHER" id="PTHR30151">
    <property type="entry name" value="ALKANE SULFONATE ABC TRANSPORTER-RELATED, MEMBRANE SUBUNIT"/>
    <property type="match status" value="1"/>
</dbReference>
<dbReference type="CDD" id="cd06261">
    <property type="entry name" value="TM_PBP2"/>
    <property type="match status" value="1"/>
</dbReference>
<dbReference type="EMBL" id="ADGP01000020">
    <property type="protein sequence ID" value="EFD93864.1"/>
    <property type="molecule type" value="Genomic_DNA"/>
</dbReference>